<evidence type="ECO:0000313" key="3">
    <source>
        <dbReference type="Proteomes" id="UP001139522"/>
    </source>
</evidence>
<evidence type="ECO:0000256" key="1">
    <source>
        <dbReference type="SAM" id="SignalP"/>
    </source>
</evidence>
<keyword evidence="1" id="KW-0732">Signal</keyword>
<feature type="signal peptide" evidence="1">
    <location>
        <begin position="1"/>
        <end position="30"/>
    </location>
</feature>
<dbReference type="EMBL" id="JAMZEG020000002">
    <property type="protein sequence ID" value="MDE8602983.1"/>
    <property type="molecule type" value="Genomic_DNA"/>
</dbReference>
<keyword evidence="3" id="KW-1185">Reference proteome</keyword>
<reference evidence="2" key="1">
    <citation type="submission" date="2023-01" db="EMBL/GenBank/DDBJ databases">
        <title>Psychroserpens sp. MSW6 and Marinomonas sp. RSW2, isolated from seawater.</title>
        <authorList>
            <person name="Kristyanto S."/>
            <person name="Jung J."/>
            <person name="Kim J.M."/>
            <person name="Jeon C.O."/>
        </authorList>
    </citation>
    <scope>NUCLEOTIDE SEQUENCE</scope>
    <source>
        <strain evidence="2">RSW2</strain>
    </source>
</reference>
<dbReference type="RefSeq" id="WP_255895387.1">
    <property type="nucleotide sequence ID" value="NZ_JAMZEG020000002.1"/>
</dbReference>
<feature type="chain" id="PRO_5045407645" description="Secreted protein" evidence="1">
    <location>
        <begin position="31"/>
        <end position="211"/>
    </location>
</feature>
<dbReference type="Proteomes" id="UP001139522">
    <property type="component" value="Unassembled WGS sequence"/>
</dbReference>
<proteinExistence type="predicted"/>
<sequence length="211" mass="23797">MCSVLKCLAPHCFSFGVLGMSVLFSGQALAAENDNFRVALPEGYEVTSYQANENLDGGLVNFSANNADMRLRLQSYLTQYMPSDLQKLASSNPSNFANTILATRLKKDCVNYKVSVGQVRRYNDGQHINWWSVCEQVNSDNLYEFERGRLYISNFGSYIYSHYETGKGKDFQFSVKEVKWFDSFLANSALCESGKDCGLEGKLVDKIFVQK</sequence>
<gene>
    <name evidence="2" type="ORF">M3I01_008605</name>
</gene>
<accession>A0ABT5WDT0</accession>
<name>A0ABT5WDT0_9GAMM</name>
<protein>
    <recommendedName>
        <fullName evidence="4">Secreted protein</fullName>
    </recommendedName>
</protein>
<evidence type="ECO:0008006" key="4">
    <source>
        <dbReference type="Google" id="ProtNLM"/>
    </source>
</evidence>
<organism evidence="2 3">
    <name type="scientific">Marinomonas maritima</name>
    <dbReference type="NCBI Taxonomy" id="2940935"/>
    <lineage>
        <taxon>Bacteria</taxon>
        <taxon>Pseudomonadati</taxon>
        <taxon>Pseudomonadota</taxon>
        <taxon>Gammaproteobacteria</taxon>
        <taxon>Oceanospirillales</taxon>
        <taxon>Oceanospirillaceae</taxon>
        <taxon>Marinomonas</taxon>
    </lineage>
</organism>
<comment type="caution">
    <text evidence="2">The sequence shown here is derived from an EMBL/GenBank/DDBJ whole genome shotgun (WGS) entry which is preliminary data.</text>
</comment>
<evidence type="ECO:0000313" key="2">
    <source>
        <dbReference type="EMBL" id="MDE8602983.1"/>
    </source>
</evidence>